<dbReference type="EMBL" id="CP144693">
    <property type="protein sequence ID" value="WVZ00939.1"/>
    <property type="molecule type" value="Genomic_DNA"/>
</dbReference>
<proteinExistence type="predicted"/>
<organism evidence="2 3">
    <name type="scientific">Vigna mungo</name>
    <name type="common">Black gram</name>
    <name type="synonym">Phaseolus mungo</name>
    <dbReference type="NCBI Taxonomy" id="3915"/>
    <lineage>
        <taxon>Eukaryota</taxon>
        <taxon>Viridiplantae</taxon>
        <taxon>Streptophyta</taxon>
        <taxon>Embryophyta</taxon>
        <taxon>Tracheophyta</taxon>
        <taxon>Spermatophyta</taxon>
        <taxon>Magnoliopsida</taxon>
        <taxon>eudicotyledons</taxon>
        <taxon>Gunneridae</taxon>
        <taxon>Pentapetalae</taxon>
        <taxon>rosids</taxon>
        <taxon>fabids</taxon>
        <taxon>Fabales</taxon>
        <taxon>Fabaceae</taxon>
        <taxon>Papilionoideae</taxon>
        <taxon>50 kb inversion clade</taxon>
        <taxon>NPAAA clade</taxon>
        <taxon>indigoferoid/millettioid clade</taxon>
        <taxon>Phaseoleae</taxon>
        <taxon>Vigna</taxon>
    </lineage>
</organism>
<feature type="transmembrane region" description="Helical" evidence="1">
    <location>
        <begin position="54"/>
        <end position="75"/>
    </location>
</feature>
<evidence type="ECO:0000313" key="3">
    <source>
        <dbReference type="Proteomes" id="UP001374535"/>
    </source>
</evidence>
<name>A0AAQ3RMN7_VIGMU</name>
<protein>
    <submittedName>
        <fullName evidence="2">Uncharacterized protein</fullName>
    </submittedName>
</protein>
<evidence type="ECO:0000256" key="1">
    <source>
        <dbReference type="SAM" id="Phobius"/>
    </source>
</evidence>
<keyword evidence="1" id="KW-0812">Transmembrane</keyword>
<dbReference type="Proteomes" id="UP001374535">
    <property type="component" value="Chromosome 8"/>
</dbReference>
<sequence>MQYHVTTGYQYNKGNYSRSSHLRALYKYITIPRRTQSRMMSITKFRLDLISLRVFFSFTLVFLSSAVVLSTFLSISSISGTCRSNSSFISWASSFKVSNPSDMISSPSSCFFLRISYSCLN</sequence>
<dbReference type="AlphaFoldDB" id="A0AAQ3RMN7"/>
<keyword evidence="3" id="KW-1185">Reference proteome</keyword>
<reference evidence="2 3" key="1">
    <citation type="journal article" date="2023" name="Life. Sci Alliance">
        <title>Evolutionary insights into 3D genome organization and epigenetic landscape of Vigna mungo.</title>
        <authorList>
            <person name="Junaid A."/>
            <person name="Singh B."/>
            <person name="Bhatia S."/>
        </authorList>
    </citation>
    <scope>NUCLEOTIDE SEQUENCE [LARGE SCALE GENOMIC DNA]</scope>
    <source>
        <strain evidence="2">Urdbean</strain>
    </source>
</reference>
<evidence type="ECO:0000313" key="2">
    <source>
        <dbReference type="EMBL" id="WVZ00939.1"/>
    </source>
</evidence>
<accession>A0AAQ3RMN7</accession>
<keyword evidence="1" id="KW-1133">Transmembrane helix</keyword>
<gene>
    <name evidence="2" type="ORF">V8G54_027008</name>
</gene>
<keyword evidence="1" id="KW-0472">Membrane</keyword>